<organism evidence="4 5">
    <name type="scientific">Capronia coronata CBS 617.96</name>
    <dbReference type="NCBI Taxonomy" id="1182541"/>
    <lineage>
        <taxon>Eukaryota</taxon>
        <taxon>Fungi</taxon>
        <taxon>Dikarya</taxon>
        <taxon>Ascomycota</taxon>
        <taxon>Pezizomycotina</taxon>
        <taxon>Eurotiomycetes</taxon>
        <taxon>Chaetothyriomycetidae</taxon>
        <taxon>Chaetothyriales</taxon>
        <taxon>Herpotrichiellaceae</taxon>
        <taxon>Capronia</taxon>
    </lineage>
</organism>
<dbReference type="InterPro" id="IPR036928">
    <property type="entry name" value="AS_sf"/>
</dbReference>
<keyword evidence="5" id="KW-1185">Reference proteome</keyword>
<dbReference type="Pfam" id="PF01425">
    <property type="entry name" value="Amidase"/>
    <property type="match status" value="1"/>
</dbReference>
<name>W9XYP7_9EURO</name>
<gene>
    <name evidence="4" type="ORF">A1O1_06048</name>
</gene>
<dbReference type="AlphaFoldDB" id="W9XYP7"/>
<comment type="similarity">
    <text evidence="1">Belongs to the amidase family.</text>
</comment>
<dbReference type="Proteomes" id="UP000019484">
    <property type="component" value="Unassembled WGS sequence"/>
</dbReference>
<dbReference type="PANTHER" id="PTHR46072">
    <property type="entry name" value="AMIDASE-RELATED-RELATED"/>
    <property type="match status" value="1"/>
</dbReference>
<evidence type="ECO:0000256" key="2">
    <source>
        <dbReference type="ARBA" id="ARBA00022801"/>
    </source>
</evidence>
<evidence type="ECO:0000256" key="1">
    <source>
        <dbReference type="ARBA" id="ARBA00009199"/>
    </source>
</evidence>
<sequence length="180" mass="19768">MAEDIQDRSCTPEFEEKKAAKLQVLAESIPDELYLPQEITDNPPTDVSELPRTCGILTPEELEITENYDAAGLAEAIAAREYTAVAVAKAFSKRAAIAHQLTCCLTEFFMERAIKQAKQLDEYLISNGETIGPLHGVPISIKEHMPIAGTYSSQGYFSSIVKDEKDSQMVKILRAAGAVF</sequence>
<dbReference type="eggNOG" id="KOG1212">
    <property type="taxonomic scope" value="Eukaryota"/>
</dbReference>
<comment type="caution">
    <text evidence="4">The sequence shown here is derived from an EMBL/GenBank/DDBJ whole genome shotgun (WGS) entry which is preliminary data.</text>
</comment>
<dbReference type="GO" id="GO:0016787">
    <property type="term" value="F:hydrolase activity"/>
    <property type="evidence" value="ECO:0007669"/>
    <property type="project" value="UniProtKB-KW"/>
</dbReference>
<dbReference type="InterPro" id="IPR023631">
    <property type="entry name" value="Amidase_dom"/>
</dbReference>
<dbReference type="STRING" id="1182541.W9XYP7"/>
<dbReference type="HOGENOM" id="CLU_103835_0_0_1"/>
<keyword evidence="2" id="KW-0378">Hydrolase</keyword>
<evidence type="ECO:0000313" key="4">
    <source>
        <dbReference type="EMBL" id="EXJ85682.1"/>
    </source>
</evidence>
<dbReference type="Gene3D" id="3.90.1300.10">
    <property type="entry name" value="Amidase signature (AS) domain"/>
    <property type="match status" value="1"/>
</dbReference>
<proteinExistence type="inferred from homology"/>
<dbReference type="GeneID" id="19160919"/>
<dbReference type="EMBL" id="AMWN01000005">
    <property type="protein sequence ID" value="EXJ85682.1"/>
    <property type="molecule type" value="Genomic_DNA"/>
</dbReference>
<evidence type="ECO:0000259" key="3">
    <source>
        <dbReference type="Pfam" id="PF01425"/>
    </source>
</evidence>
<reference evidence="4 5" key="1">
    <citation type="submission" date="2013-03" db="EMBL/GenBank/DDBJ databases">
        <title>The Genome Sequence of Capronia coronata CBS 617.96.</title>
        <authorList>
            <consortium name="The Broad Institute Genomics Platform"/>
            <person name="Cuomo C."/>
            <person name="de Hoog S."/>
            <person name="Gorbushina A."/>
            <person name="Walker B."/>
            <person name="Young S.K."/>
            <person name="Zeng Q."/>
            <person name="Gargeya S."/>
            <person name="Fitzgerald M."/>
            <person name="Haas B."/>
            <person name="Abouelleil A."/>
            <person name="Allen A.W."/>
            <person name="Alvarado L."/>
            <person name="Arachchi H.M."/>
            <person name="Berlin A.M."/>
            <person name="Chapman S.B."/>
            <person name="Gainer-Dewar J."/>
            <person name="Goldberg J."/>
            <person name="Griggs A."/>
            <person name="Gujja S."/>
            <person name="Hansen M."/>
            <person name="Howarth C."/>
            <person name="Imamovic A."/>
            <person name="Ireland A."/>
            <person name="Larimer J."/>
            <person name="McCowan C."/>
            <person name="Murphy C."/>
            <person name="Pearson M."/>
            <person name="Poon T.W."/>
            <person name="Priest M."/>
            <person name="Roberts A."/>
            <person name="Saif S."/>
            <person name="Shea T."/>
            <person name="Sisk P."/>
            <person name="Sykes S."/>
            <person name="Wortman J."/>
            <person name="Nusbaum C."/>
            <person name="Birren B."/>
        </authorList>
    </citation>
    <scope>NUCLEOTIDE SEQUENCE [LARGE SCALE GENOMIC DNA]</scope>
    <source>
        <strain evidence="4 5">CBS 617.96</strain>
    </source>
</reference>
<protein>
    <recommendedName>
        <fullName evidence="3">Amidase domain-containing protein</fullName>
    </recommendedName>
</protein>
<accession>W9XYP7</accession>
<dbReference type="OrthoDB" id="6428749at2759"/>
<dbReference type="RefSeq" id="XP_007725120.1">
    <property type="nucleotide sequence ID" value="XM_007726930.1"/>
</dbReference>
<dbReference type="PANTHER" id="PTHR46072:SF4">
    <property type="entry name" value="AMIDASE C550.07-RELATED"/>
    <property type="match status" value="1"/>
</dbReference>
<evidence type="ECO:0000313" key="5">
    <source>
        <dbReference type="Proteomes" id="UP000019484"/>
    </source>
</evidence>
<dbReference type="SUPFAM" id="SSF75304">
    <property type="entry name" value="Amidase signature (AS) enzymes"/>
    <property type="match status" value="1"/>
</dbReference>
<feature type="domain" description="Amidase" evidence="3">
    <location>
        <begin position="87"/>
        <end position="180"/>
    </location>
</feature>